<organism evidence="15 16">
    <name type="scientific">Umbelopsis vinacea</name>
    <dbReference type="NCBI Taxonomy" id="44442"/>
    <lineage>
        <taxon>Eukaryota</taxon>
        <taxon>Fungi</taxon>
        <taxon>Fungi incertae sedis</taxon>
        <taxon>Mucoromycota</taxon>
        <taxon>Mucoromycotina</taxon>
        <taxon>Umbelopsidomycetes</taxon>
        <taxon>Umbelopsidales</taxon>
        <taxon>Umbelopsidaceae</taxon>
        <taxon>Umbelopsis</taxon>
    </lineage>
</organism>
<dbReference type="EMBL" id="JAEPRA010000010">
    <property type="protein sequence ID" value="KAG2179685.1"/>
    <property type="molecule type" value="Genomic_DNA"/>
</dbReference>
<evidence type="ECO:0000256" key="11">
    <source>
        <dbReference type="ARBA" id="ARBA00063570"/>
    </source>
</evidence>
<evidence type="ECO:0000313" key="16">
    <source>
        <dbReference type="Proteomes" id="UP000612746"/>
    </source>
</evidence>
<evidence type="ECO:0000256" key="3">
    <source>
        <dbReference type="ARBA" id="ARBA00022532"/>
    </source>
</evidence>
<accession>A0A8H7PTZ2</accession>
<dbReference type="OrthoDB" id="1552at2759"/>
<protein>
    <recommendedName>
        <fullName evidence="13">Succinate-CoA ligase subunit beta</fullName>
        <ecNumber evidence="13">6.2.1.-</ecNumber>
    </recommendedName>
</protein>
<keyword evidence="6 12" id="KW-0547">Nucleotide-binding</keyword>
<dbReference type="GO" id="GO:0042709">
    <property type="term" value="C:succinate-CoA ligase complex"/>
    <property type="evidence" value="ECO:0007669"/>
    <property type="project" value="TreeGrafter"/>
</dbReference>
<dbReference type="NCBIfam" id="NF001913">
    <property type="entry name" value="PRK00696.1"/>
    <property type="match status" value="1"/>
</dbReference>
<dbReference type="GO" id="GO:0005739">
    <property type="term" value="C:mitochondrion"/>
    <property type="evidence" value="ECO:0007669"/>
    <property type="project" value="InterPro"/>
</dbReference>
<dbReference type="FunFam" id="3.40.50.261:FF:000001">
    <property type="entry name" value="Succinate--CoA ligase [ADP-forming] subunit beta"/>
    <property type="match status" value="1"/>
</dbReference>
<sequence>MFKSLRSTTALASKVASTTRSAQHQQKRFLAIHEYLSVDMLRSYGINTPKGSVAKSGQEAYEIAQKLGTDDLVVKAQVLAGGRGKGTFDNGFKGGVKLVYSPEEAKQMAEKMIGHKLITKQTGAAGKPCNSVFVVERKYARREYYFAILMDRKSAGPVLVASSQGGVDIEGVAAENPDAIITMPVDIKTGLSHDQALDLAKKVGFSSTGVEQAADTFMKLYKLFIEKDATQVEINPMSETSDHQVLCMDAKLNFDDNADFRQKEAFALRDTTQEDSREIAAAKHNLNYIGLDGTIGCLVNGAGLAMATMDIIQLNGGSPANFLDVGGGATPEAVKAAFEIITADPSVSSAFVNIFGGIMRCDVIAEGIIAAAKELDLNIPVVVRLQGTKVNEAKKLIADSGLRIFSVDELGQAASKAVQLSKIVKLAREADVNVKIEAK</sequence>
<evidence type="ECO:0000256" key="8">
    <source>
        <dbReference type="ARBA" id="ARBA00022842"/>
    </source>
</evidence>
<dbReference type="Gene3D" id="3.30.470.20">
    <property type="entry name" value="ATP-grasp fold, B domain"/>
    <property type="match status" value="1"/>
</dbReference>
<dbReference type="FunFam" id="3.30.470.20:FF:000002">
    <property type="entry name" value="Succinate--CoA ligase [ADP-forming] subunit beta"/>
    <property type="match status" value="1"/>
</dbReference>
<keyword evidence="8" id="KW-0460">Magnesium</keyword>
<dbReference type="InterPro" id="IPR005811">
    <property type="entry name" value="SUCC_ACL_C"/>
</dbReference>
<dbReference type="Pfam" id="PF00549">
    <property type="entry name" value="Ligase_CoA"/>
    <property type="match status" value="1"/>
</dbReference>
<dbReference type="HAMAP" id="MF_03220">
    <property type="entry name" value="Succ_CoA_betaA_euk"/>
    <property type="match status" value="1"/>
</dbReference>
<dbReference type="GO" id="GO:0006099">
    <property type="term" value="P:tricarboxylic acid cycle"/>
    <property type="evidence" value="ECO:0007669"/>
    <property type="project" value="UniProtKB-UniPathway"/>
</dbReference>
<dbReference type="InterPro" id="IPR017866">
    <property type="entry name" value="Succ-CoA_synthase_bsu_CS"/>
</dbReference>
<keyword evidence="16" id="KW-1185">Reference proteome</keyword>
<gene>
    <name evidence="15" type="ORF">INT44_006533</name>
</gene>
<feature type="domain" description="ATP-grasp" evidence="14">
    <location>
        <begin position="38"/>
        <end position="266"/>
    </location>
</feature>
<evidence type="ECO:0000256" key="7">
    <source>
        <dbReference type="ARBA" id="ARBA00022840"/>
    </source>
</evidence>
<dbReference type="InterPro" id="IPR034723">
    <property type="entry name" value="Succ_CoA_betaA_euk"/>
</dbReference>
<dbReference type="InterPro" id="IPR011761">
    <property type="entry name" value="ATP-grasp"/>
</dbReference>
<evidence type="ECO:0000256" key="1">
    <source>
        <dbReference type="ARBA" id="ARBA00001946"/>
    </source>
</evidence>
<dbReference type="InterPro" id="IPR016102">
    <property type="entry name" value="Succinyl-CoA_synth-like"/>
</dbReference>
<dbReference type="GO" id="GO:0006104">
    <property type="term" value="P:succinyl-CoA metabolic process"/>
    <property type="evidence" value="ECO:0007669"/>
    <property type="project" value="TreeGrafter"/>
</dbReference>
<dbReference type="SUPFAM" id="SSF56059">
    <property type="entry name" value="Glutathione synthetase ATP-binding domain-like"/>
    <property type="match status" value="1"/>
</dbReference>
<evidence type="ECO:0000313" key="15">
    <source>
        <dbReference type="EMBL" id="KAG2179685.1"/>
    </source>
</evidence>
<evidence type="ECO:0000256" key="2">
    <source>
        <dbReference type="ARBA" id="ARBA00005064"/>
    </source>
</evidence>
<keyword evidence="9" id="KW-0809">Transit peptide</keyword>
<dbReference type="PANTHER" id="PTHR11815">
    <property type="entry name" value="SUCCINYL-COA SYNTHETASE BETA CHAIN"/>
    <property type="match status" value="1"/>
</dbReference>
<evidence type="ECO:0000256" key="10">
    <source>
        <dbReference type="ARBA" id="ARBA00023128"/>
    </source>
</evidence>
<comment type="similarity">
    <text evidence="13">Belongs to the succinate/malate CoA ligase beta subunit family.</text>
</comment>
<comment type="caution">
    <text evidence="15">The sequence shown here is derived from an EMBL/GenBank/DDBJ whole genome shotgun (WGS) entry which is preliminary data.</text>
</comment>
<dbReference type="HAMAP" id="MF_00558">
    <property type="entry name" value="Succ_CoA_beta"/>
    <property type="match status" value="1"/>
</dbReference>
<evidence type="ECO:0000256" key="12">
    <source>
        <dbReference type="PROSITE-ProRule" id="PRU00409"/>
    </source>
</evidence>
<proteinExistence type="inferred from homology"/>
<comment type="subunit">
    <text evidence="11">Heterodimer of an alpha and a beta subunit. The beta subunit determines specificity for GTP.</text>
</comment>
<dbReference type="Gene3D" id="3.40.50.261">
    <property type="entry name" value="Succinyl-CoA synthetase domains"/>
    <property type="match status" value="1"/>
</dbReference>
<dbReference type="PIRSF" id="PIRSF001554">
    <property type="entry name" value="SucCS_beta"/>
    <property type="match status" value="1"/>
</dbReference>
<dbReference type="Proteomes" id="UP000612746">
    <property type="component" value="Unassembled WGS sequence"/>
</dbReference>
<dbReference type="NCBIfam" id="TIGR01016">
    <property type="entry name" value="sucCoAbeta"/>
    <property type="match status" value="1"/>
</dbReference>
<evidence type="ECO:0000256" key="5">
    <source>
        <dbReference type="ARBA" id="ARBA00022723"/>
    </source>
</evidence>
<keyword evidence="7 12" id="KW-0067">ATP-binding</keyword>
<dbReference type="Pfam" id="PF08442">
    <property type="entry name" value="ATP-grasp_2"/>
    <property type="match status" value="1"/>
</dbReference>
<dbReference type="AlphaFoldDB" id="A0A8H7PTZ2"/>
<evidence type="ECO:0000256" key="9">
    <source>
        <dbReference type="ARBA" id="ARBA00022946"/>
    </source>
</evidence>
<comment type="cofactor">
    <cofactor evidence="1">
        <name>Mg(2+)</name>
        <dbReference type="ChEBI" id="CHEBI:18420"/>
    </cofactor>
</comment>
<dbReference type="PROSITE" id="PS50975">
    <property type="entry name" value="ATP_GRASP"/>
    <property type="match status" value="1"/>
</dbReference>
<dbReference type="UniPathway" id="UPA00223">
    <property type="reaction ID" value="UER00999"/>
</dbReference>
<dbReference type="EC" id="6.2.1.-" evidence="13"/>
<evidence type="ECO:0000259" key="14">
    <source>
        <dbReference type="PROSITE" id="PS50975"/>
    </source>
</evidence>
<dbReference type="GO" id="GO:0004775">
    <property type="term" value="F:succinate-CoA ligase (ADP-forming) activity"/>
    <property type="evidence" value="ECO:0007669"/>
    <property type="project" value="TreeGrafter"/>
</dbReference>
<evidence type="ECO:0000256" key="13">
    <source>
        <dbReference type="RuleBase" id="RU361258"/>
    </source>
</evidence>
<evidence type="ECO:0000256" key="6">
    <source>
        <dbReference type="ARBA" id="ARBA00022741"/>
    </source>
</evidence>
<comment type="pathway">
    <text evidence="2">Carbohydrate metabolism; tricarboxylic acid cycle; succinate from succinyl-CoA (ligase route): step 1/1.</text>
</comment>
<dbReference type="InterPro" id="IPR013815">
    <property type="entry name" value="ATP_grasp_subdomain_1"/>
</dbReference>
<dbReference type="SUPFAM" id="SSF52210">
    <property type="entry name" value="Succinyl-CoA synthetase domains"/>
    <property type="match status" value="1"/>
</dbReference>
<dbReference type="Gene3D" id="3.30.1490.20">
    <property type="entry name" value="ATP-grasp fold, A domain"/>
    <property type="match status" value="1"/>
</dbReference>
<dbReference type="PANTHER" id="PTHR11815:SF1">
    <property type="entry name" value="SUCCINATE--COA LIGASE [ADP-FORMING] SUBUNIT BETA, MITOCHONDRIAL"/>
    <property type="match status" value="1"/>
</dbReference>
<evidence type="ECO:0000256" key="4">
    <source>
        <dbReference type="ARBA" id="ARBA00022598"/>
    </source>
</evidence>
<keyword evidence="5" id="KW-0479">Metal-binding</keyword>
<dbReference type="InterPro" id="IPR013650">
    <property type="entry name" value="ATP-grasp_succ-CoA_synth-type"/>
</dbReference>
<keyword evidence="4 13" id="KW-0436">Ligase</keyword>
<name>A0A8H7PTZ2_9FUNG</name>
<keyword evidence="3" id="KW-0816">Tricarboxylic acid cycle</keyword>
<dbReference type="GO" id="GO:0005524">
    <property type="term" value="F:ATP binding"/>
    <property type="evidence" value="ECO:0007669"/>
    <property type="project" value="UniProtKB-UniRule"/>
</dbReference>
<dbReference type="InterPro" id="IPR005809">
    <property type="entry name" value="Succ_CoA_ligase-like_bsu"/>
</dbReference>
<dbReference type="PROSITE" id="PS01217">
    <property type="entry name" value="SUCCINYL_COA_LIG_3"/>
    <property type="match status" value="1"/>
</dbReference>
<dbReference type="FunFam" id="3.30.1490.20:FF:000004">
    <property type="entry name" value="Succinate--CoA ligase [ADP-forming] subunit beta, mitochondrial"/>
    <property type="match status" value="1"/>
</dbReference>
<dbReference type="GO" id="GO:0046872">
    <property type="term" value="F:metal ion binding"/>
    <property type="evidence" value="ECO:0007669"/>
    <property type="project" value="UniProtKB-KW"/>
</dbReference>
<keyword evidence="10" id="KW-0496">Mitochondrion</keyword>
<reference evidence="15" key="1">
    <citation type="submission" date="2020-12" db="EMBL/GenBank/DDBJ databases">
        <title>Metabolic potential, ecology and presence of endohyphal bacteria is reflected in genomic diversity of Mucoromycotina.</title>
        <authorList>
            <person name="Muszewska A."/>
            <person name="Okrasinska A."/>
            <person name="Steczkiewicz K."/>
            <person name="Drgas O."/>
            <person name="Orlowska M."/>
            <person name="Perlinska-Lenart U."/>
            <person name="Aleksandrzak-Piekarczyk T."/>
            <person name="Szatraj K."/>
            <person name="Zielenkiewicz U."/>
            <person name="Pilsyk S."/>
            <person name="Malc E."/>
            <person name="Mieczkowski P."/>
            <person name="Kruszewska J.S."/>
            <person name="Biernat P."/>
            <person name="Pawlowska J."/>
        </authorList>
    </citation>
    <scope>NUCLEOTIDE SEQUENCE</scope>
    <source>
        <strain evidence="15">WA0000051536</strain>
    </source>
</reference>